<sequence length="395" mass="41182">MLGFNNNVRHKGRMFHIQTEDSGIRHPHIITHLFADGGRILKTTKTPYAEHVGTPTMAETVREMMKEQHKAMFIALREGHFDRLFDEGAAKSVDPAKGDASKADASKADAPKADAPPAPAEPARAAPAPEPPPPPAPPASIPTTTSFSSARVDGSSPSLSAGRAPGSPSATLAGPPPVPPRPTPPSLASEGDAVVPPAAATIEGVPPSRRTSSRPRIELDAAALHNLGPRVMQPLTPSARVSPPPHSSAVPAQTAPQEAQPSQRSPAASTPDQPAIDLDLDILERAAAEAQTGFQQQIQDLPPPPASVIGRRPGSSAGAYSAITPPTVEPPPPSVEPQRSSAGRYAPPRPASIFGTTRPNEGASIFGEDLISEKSLDEVILSYLAEDLDASPEKK</sequence>
<evidence type="ECO:0000256" key="1">
    <source>
        <dbReference type="SAM" id="MobiDB-lite"/>
    </source>
</evidence>
<name>A0A017T607_9BACT</name>
<feature type="compositionally biased region" description="Pro residues" evidence="1">
    <location>
        <begin position="174"/>
        <end position="185"/>
    </location>
</feature>
<feature type="compositionally biased region" description="Pro residues" evidence="1">
    <location>
        <begin position="128"/>
        <end position="140"/>
    </location>
</feature>
<dbReference type="AlphaFoldDB" id="A0A017T607"/>
<proteinExistence type="predicted"/>
<organism evidence="2 3">
    <name type="scientific">Chondromyces apiculatus DSM 436</name>
    <dbReference type="NCBI Taxonomy" id="1192034"/>
    <lineage>
        <taxon>Bacteria</taxon>
        <taxon>Pseudomonadati</taxon>
        <taxon>Myxococcota</taxon>
        <taxon>Polyangia</taxon>
        <taxon>Polyangiales</taxon>
        <taxon>Polyangiaceae</taxon>
        <taxon>Chondromyces</taxon>
    </lineage>
</organism>
<dbReference type="EMBL" id="ASRX01000037">
    <property type="protein sequence ID" value="EYF04225.1"/>
    <property type="molecule type" value="Genomic_DNA"/>
</dbReference>
<dbReference type="STRING" id="1192034.CAP_4702"/>
<dbReference type="Proteomes" id="UP000019678">
    <property type="component" value="Unassembled WGS sequence"/>
</dbReference>
<evidence type="ECO:0000313" key="2">
    <source>
        <dbReference type="EMBL" id="EYF04225.1"/>
    </source>
</evidence>
<dbReference type="eggNOG" id="ENOG5032XYS">
    <property type="taxonomic scope" value="Bacteria"/>
</dbReference>
<feature type="compositionally biased region" description="Basic and acidic residues" evidence="1">
    <location>
        <begin position="92"/>
        <end position="112"/>
    </location>
</feature>
<comment type="caution">
    <text evidence="2">The sequence shown here is derived from an EMBL/GenBank/DDBJ whole genome shotgun (WGS) entry which is preliminary data.</text>
</comment>
<accession>A0A017T607</accession>
<feature type="compositionally biased region" description="Low complexity" evidence="1">
    <location>
        <begin position="237"/>
        <end position="252"/>
    </location>
</feature>
<keyword evidence="3" id="KW-1185">Reference proteome</keyword>
<reference evidence="2 3" key="1">
    <citation type="submission" date="2013-05" db="EMBL/GenBank/DDBJ databases">
        <title>Genome assembly of Chondromyces apiculatus DSM 436.</title>
        <authorList>
            <person name="Sharma G."/>
            <person name="Khatri I."/>
            <person name="Kaur C."/>
            <person name="Mayilraj S."/>
            <person name="Subramanian S."/>
        </authorList>
    </citation>
    <scope>NUCLEOTIDE SEQUENCE [LARGE SCALE GENOMIC DNA]</scope>
    <source>
        <strain evidence="2 3">DSM 436</strain>
    </source>
</reference>
<feature type="compositionally biased region" description="Polar residues" evidence="1">
    <location>
        <begin position="141"/>
        <end position="159"/>
    </location>
</feature>
<feature type="compositionally biased region" description="Polar residues" evidence="1">
    <location>
        <begin position="254"/>
        <end position="272"/>
    </location>
</feature>
<evidence type="ECO:0000313" key="3">
    <source>
        <dbReference type="Proteomes" id="UP000019678"/>
    </source>
</evidence>
<protein>
    <submittedName>
        <fullName evidence="2">Uncharacterized protein</fullName>
    </submittedName>
</protein>
<feature type="region of interest" description="Disordered" evidence="1">
    <location>
        <begin position="92"/>
        <end position="365"/>
    </location>
</feature>
<gene>
    <name evidence="2" type="ORF">CAP_4702</name>
</gene>